<evidence type="ECO:0000256" key="1">
    <source>
        <dbReference type="SAM" id="MobiDB-lite"/>
    </source>
</evidence>
<feature type="region of interest" description="Disordered" evidence="1">
    <location>
        <begin position="16"/>
        <end position="47"/>
    </location>
</feature>
<feature type="region of interest" description="Disordered" evidence="1">
    <location>
        <begin position="83"/>
        <end position="191"/>
    </location>
</feature>
<accession>A0A2N9I3T7</accession>
<feature type="compositionally biased region" description="Low complexity" evidence="1">
    <location>
        <begin position="328"/>
        <end position="338"/>
    </location>
</feature>
<reference evidence="2" key="1">
    <citation type="submission" date="2018-02" db="EMBL/GenBank/DDBJ databases">
        <authorList>
            <person name="Cohen D.B."/>
            <person name="Kent A.D."/>
        </authorList>
    </citation>
    <scope>NUCLEOTIDE SEQUENCE</scope>
</reference>
<organism evidence="2">
    <name type="scientific">Fagus sylvatica</name>
    <name type="common">Beechnut</name>
    <dbReference type="NCBI Taxonomy" id="28930"/>
    <lineage>
        <taxon>Eukaryota</taxon>
        <taxon>Viridiplantae</taxon>
        <taxon>Streptophyta</taxon>
        <taxon>Embryophyta</taxon>
        <taxon>Tracheophyta</taxon>
        <taxon>Spermatophyta</taxon>
        <taxon>Magnoliopsida</taxon>
        <taxon>eudicotyledons</taxon>
        <taxon>Gunneridae</taxon>
        <taxon>Pentapetalae</taxon>
        <taxon>rosids</taxon>
        <taxon>fabids</taxon>
        <taxon>Fagales</taxon>
        <taxon>Fagaceae</taxon>
        <taxon>Fagus</taxon>
    </lineage>
</organism>
<dbReference type="EMBL" id="OIVN01004747">
    <property type="protein sequence ID" value="SPD19058.1"/>
    <property type="molecule type" value="Genomic_DNA"/>
</dbReference>
<feature type="compositionally biased region" description="Polar residues" evidence="1">
    <location>
        <begin position="85"/>
        <end position="96"/>
    </location>
</feature>
<sequence>MPWEQDFNVVEEAMETLQETHGSSHPIISRDDGAGPSSIPQTPSNELQLELQAERAEREALARQVRRLKDELDHVKGLVAAVLENSPTIQQNQAATSQNQPPPSPSQNQPQPSPNEPQPSPNQPPPSPSPNQPPPSPNQPPPSPSQSQPPPLPSHSQPPPSQSQLPIQAPIVDLPSSPSKAAKRGKAAKKKAKVAVVDLASSPSKQDNAGEAAAAMVDLVSSPSKGATSVTPNEVDSNEMAISTDTYELTGREVSSLLADQAQDDGSRWISTAVVDAFKDVLMRKLTQTGHPPPYINFVISVHGGTTILGMAPSTSTQRGKRTRKGKQPIQDDQPQPQAMFRPSWVRSMPTNCNRYYIPLILLFAACIIEKSFGADMHGELEAYGCPYMAPKIQG</sequence>
<feature type="compositionally biased region" description="Pro residues" evidence="1">
    <location>
        <begin position="100"/>
        <end position="161"/>
    </location>
</feature>
<name>A0A2N9I3T7_FAGSY</name>
<protein>
    <submittedName>
        <fullName evidence="2">Uncharacterized protein</fullName>
    </submittedName>
</protein>
<feature type="region of interest" description="Disordered" evidence="1">
    <location>
        <begin position="312"/>
        <end position="343"/>
    </location>
</feature>
<gene>
    <name evidence="2" type="ORF">FSB_LOCUS46940</name>
</gene>
<proteinExistence type="predicted"/>
<evidence type="ECO:0000313" key="2">
    <source>
        <dbReference type="EMBL" id="SPD19058.1"/>
    </source>
</evidence>
<dbReference type="AlphaFoldDB" id="A0A2N9I3T7"/>
<feature type="compositionally biased region" description="Basic residues" evidence="1">
    <location>
        <begin position="181"/>
        <end position="191"/>
    </location>
</feature>